<dbReference type="PANTHER" id="PTHR37792">
    <property type="entry name" value="RIBONUCLEASE MRP PROTEIN SUBUNIT RMP1"/>
    <property type="match status" value="1"/>
</dbReference>
<evidence type="ECO:0000259" key="2">
    <source>
        <dbReference type="Pfam" id="PF14780"/>
    </source>
</evidence>
<evidence type="ECO:0000313" key="4">
    <source>
        <dbReference type="Proteomes" id="UP000218811"/>
    </source>
</evidence>
<dbReference type="GO" id="GO:0000172">
    <property type="term" value="C:ribonuclease MRP complex"/>
    <property type="evidence" value="ECO:0007669"/>
    <property type="project" value="InterPro"/>
</dbReference>
<dbReference type="Pfam" id="PF14780">
    <property type="entry name" value="NEPRO_N"/>
    <property type="match status" value="1"/>
</dbReference>
<dbReference type="EMBL" id="KB467942">
    <property type="protein sequence ID" value="PCH38219.1"/>
    <property type="molecule type" value="Genomic_DNA"/>
</dbReference>
<dbReference type="AlphaFoldDB" id="A0A2H3JHH4"/>
<dbReference type="PANTHER" id="PTHR37792:SF1">
    <property type="entry name" value="RIBONUCLEASE MRP PROTEIN SUBUNIT RMP1"/>
    <property type="match status" value="1"/>
</dbReference>
<dbReference type="InterPro" id="IPR047205">
    <property type="entry name" value="RMP1"/>
</dbReference>
<feature type="compositionally biased region" description="Polar residues" evidence="1">
    <location>
        <begin position="306"/>
        <end position="324"/>
    </location>
</feature>
<dbReference type="GO" id="GO:0000294">
    <property type="term" value="P:nuclear-transcribed mRNA catabolic process, RNase MRP-dependent"/>
    <property type="evidence" value="ECO:0007669"/>
    <property type="project" value="TreeGrafter"/>
</dbReference>
<dbReference type="GO" id="GO:0042134">
    <property type="term" value="F:rRNA primary transcript binding"/>
    <property type="evidence" value="ECO:0007669"/>
    <property type="project" value="InterPro"/>
</dbReference>
<gene>
    <name evidence="3" type="ORF">WOLCODRAFT_115073</name>
</gene>
<organism evidence="3 4">
    <name type="scientific">Wolfiporia cocos (strain MD-104)</name>
    <name type="common">Brown rot fungus</name>
    <dbReference type="NCBI Taxonomy" id="742152"/>
    <lineage>
        <taxon>Eukaryota</taxon>
        <taxon>Fungi</taxon>
        <taxon>Dikarya</taxon>
        <taxon>Basidiomycota</taxon>
        <taxon>Agaricomycotina</taxon>
        <taxon>Agaricomycetes</taxon>
        <taxon>Polyporales</taxon>
        <taxon>Phaeolaceae</taxon>
        <taxon>Wolfiporia</taxon>
    </lineage>
</organism>
<name>A0A2H3JHH4_WOLCO</name>
<dbReference type="InterPro" id="IPR027951">
    <property type="entry name" value="Nepro_N"/>
</dbReference>
<evidence type="ECO:0000313" key="3">
    <source>
        <dbReference type="EMBL" id="PCH38219.1"/>
    </source>
</evidence>
<dbReference type="OrthoDB" id="114080at2759"/>
<dbReference type="STRING" id="742152.A0A2H3JHH4"/>
<feature type="domain" description="Nucleolus and neural progenitor protein-like N-terminal" evidence="2">
    <location>
        <begin position="27"/>
        <end position="179"/>
    </location>
</feature>
<dbReference type="Proteomes" id="UP000218811">
    <property type="component" value="Unassembled WGS sequence"/>
</dbReference>
<proteinExistence type="predicted"/>
<protein>
    <recommendedName>
        <fullName evidence="2">Nucleolus and neural progenitor protein-like N-terminal domain-containing protein</fullName>
    </recommendedName>
</protein>
<accession>A0A2H3JHH4</accession>
<feature type="region of interest" description="Disordered" evidence="1">
    <location>
        <begin position="302"/>
        <end position="354"/>
    </location>
</feature>
<reference evidence="3 4" key="1">
    <citation type="journal article" date="2012" name="Science">
        <title>The Paleozoic origin of enzymatic lignin decomposition reconstructed from 31 fungal genomes.</title>
        <authorList>
            <person name="Floudas D."/>
            <person name="Binder M."/>
            <person name="Riley R."/>
            <person name="Barry K."/>
            <person name="Blanchette R.A."/>
            <person name="Henrissat B."/>
            <person name="Martinez A.T."/>
            <person name="Otillar R."/>
            <person name="Spatafora J.W."/>
            <person name="Yadav J.S."/>
            <person name="Aerts A."/>
            <person name="Benoit I."/>
            <person name="Boyd A."/>
            <person name="Carlson A."/>
            <person name="Copeland A."/>
            <person name="Coutinho P.M."/>
            <person name="de Vries R.P."/>
            <person name="Ferreira P."/>
            <person name="Findley K."/>
            <person name="Foster B."/>
            <person name="Gaskell J."/>
            <person name="Glotzer D."/>
            <person name="Gorecki P."/>
            <person name="Heitman J."/>
            <person name="Hesse C."/>
            <person name="Hori C."/>
            <person name="Igarashi K."/>
            <person name="Jurgens J.A."/>
            <person name="Kallen N."/>
            <person name="Kersten P."/>
            <person name="Kohler A."/>
            <person name="Kuees U."/>
            <person name="Kumar T.K.A."/>
            <person name="Kuo A."/>
            <person name="LaButti K."/>
            <person name="Larrondo L.F."/>
            <person name="Lindquist E."/>
            <person name="Ling A."/>
            <person name="Lombard V."/>
            <person name="Lucas S."/>
            <person name="Lundell T."/>
            <person name="Martin R."/>
            <person name="McLaughlin D.J."/>
            <person name="Morgenstern I."/>
            <person name="Morin E."/>
            <person name="Murat C."/>
            <person name="Nagy L.G."/>
            <person name="Nolan M."/>
            <person name="Ohm R.A."/>
            <person name="Patyshakuliyeva A."/>
            <person name="Rokas A."/>
            <person name="Ruiz-Duenas F.J."/>
            <person name="Sabat G."/>
            <person name="Salamov A."/>
            <person name="Samejima M."/>
            <person name="Schmutz J."/>
            <person name="Slot J.C."/>
            <person name="St John F."/>
            <person name="Stenlid J."/>
            <person name="Sun H."/>
            <person name="Sun S."/>
            <person name="Syed K."/>
            <person name="Tsang A."/>
            <person name="Wiebenga A."/>
            <person name="Young D."/>
            <person name="Pisabarro A."/>
            <person name="Eastwood D.C."/>
            <person name="Martin F."/>
            <person name="Cullen D."/>
            <person name="Grigoriev I.V."/>
            <person name="Hibbett D.S."/>
        </authorList>
    </citation>
    <scope>NUCLEOTIDE SEQUENCE [LARGE SCALE GENOMIC DNA]</scope>
    <source>
        <strain evidence="3 4">MD-104</strain>
    </source>
</reference>
<sequence>MPAKRIAPVPPLSLTPRADLAATTYPEIDAVLKKLKSCTRNLQAALESHRLELQVLERLYYKSKNQHRTALFWQRVAETRRFGDRLQCMDLHAIVERLRLSFWGNAPSAKILKGPWTECPGAVSIDFVARRCLAGRDLINETQKRLLLAYNSFTQMMQSGAFLHFILTLVAIVSRLNRVVIEIDDILGSCSNACTRLLRTLSPQHAEKLRSLVHGADIMGSSIAALPIPVAQASSEKIDEILEEDTGDVLDRPLTLQTEEIQRTIREDDASPSLDLQLFPPSLDLDACSSVPSMPSAISVRETVARKNSSSKTTGQGQDTATGSSKRRSNDDSQHTKKSSKKKKRDEIDDIFGF</sequence>
<keyword evidence="4" id="KW-1185">Reference proteome</keyword>
<evidence type="ECO:0000256" key="1">
    <source>
        <dbReference type="SAM" id="MobiDB-lite"/>
    </source>
</evidence>
<dbReference type="GO" id="GO:0000466">
    <property type="term" value="P:maturation of 5.8S rRNA from tricistronic rRNA transcript (SSU-rRNA, 5.8S rRNA, LSU-rRNA)"/>
    <property type="evidence" value="ECO:0007669"/>
    <property type="project" value="TreeGrafter"/>
</dbReference>
<dbReference type="OMA" id="ERCANAF"/>